<sequence>MYDSQNIRSLSTLCEVWAYLLILTKLGVDDNRKHTLVPLTSILYVCPKKTLATYLNFSHMVLEEKLLASYCVVN</sequence>
<name>A0A0A9GHT7_ARUDO</name>
<reference evidence="1" key="1">
    <citation type="submission" date="2014-09" db="EMBL/GenBank/DDBJ databases">
        <authorList>
            <person name="Magalhaes I.L.F."/>
            <person name="Oliveira U."/>
            <person name="Santos F.R."/>
            <person name="Vidigal T.H.D.A."/>
            <person name="Brescovit A.D."/>
            <person name="Santos A.J."/>
        </authorList>
    </citation>
    <scope>NUCLEOTIDE SEQUENCE</scope>
    <source>
        <tissue evidence="1">Shoot tissue taken approximately 20 cm above the soil surface</tissue>
    </source>
</reference>
<evidence type="ECO:0000313" key="1">
    <source>
        <dbReference type="EMBL" id="JAE24645.1"/>
    </source>
</evidence>
<organism evidence="1">
    <name type="scientific">Arundo donax</name>
    <name type="common">Giant reed</name>
    <name type="synonym">Donax arundinaceus</name>
    <dbReference type="NCBI Taxonomy" id="35708"/>
    <lineage>
        <taxon>Eukaryota</taxon>
        <taxon>Viridiplantae</taxon>
        <taxon>Streptophyta</taxon>
        <taxon>Embryophyta</taxon>
        <taxon>Tracheophyta</taxon>
        <taxon>Spermatophyta</taxon>
        <taxon>Magnoliopsida</taxon>
        <taxon>Liliopsida</taxon>
        <taxon>Poales</taxon>
        <taxon>Poaceae</taxon>
        <taxon>PACMAD clade</taxon>
        <taxon>Arundinoideae</taxon>
        <taxon>Arundineae</taxon>
        <taxon>Arundo</taxon>
    </lineage>
</organism>
<reference evidence="1" key="2">
    <citation type="journal article" date="2015" name="Data Brief">
        <title>Shoot transcriptome of the giant reed, Arundo donax.</title>
        <authorList>
            <person name="Barrero R.A."/>
            <person name="Guerrero F.D."/>
            <person name="Moolhuijzen P."/>
            <person name="Goolsby J.A."/>
            <person name="Tidwell J."/>
            <person name="Bellgard S.E."/>
            <person name="Bellgard M.I."/>
        </authorList>
    </citation>
    <scope>NUCLEOTIDE SEQUENCE</scope>
    <source>
        <tissue evidence="1">Shoot tissue taken approximately 20 cm above the soil surface</tissue>
    </source>
</reference>
<accession>A0A0A9GHT7</accession>
<dbReference type="EMBL" id="GBRH01173251">
    <property type="protein sequence ID" value="JAE24645.1"/>
    <property type="molecule type" value="Transcribed_RNA"/>
</dbReference>
<dbReference type="AlphaFoldDB" id="A0A0A9GHT7"/>
<protein>
    <submittedName>
        <fullName evidence="1">Uncharacterized protein</fullName>
    </submittedName>
</protein>
<proteinExistence type="predicted"/>